<dbReference type="PROSITE" id="PS50005">
    <property type="entry name" value="TPR"/>
    <property type="match status" value="6"/>
</dbReference>
<evidence type="ECO:0000256" key="3">
    <source>
        <dbReference type="PROSITE-ProRule" id="PRU00339"/>
    </source>
</evidence>
<keyword evidence="1" id="KW-0677">Repeat</keyword>
<dbReference type="Pfam" id="PF08241">
    <property type="entry name" value="Methyltransf_11"/>
    <property type="match status" value="1"/>
</dbReference>
<dbReference type="InterPro" id="IPR011990">
    <property type="entry name" value="TPR-like_helical_dom_sf"/>
</dbReference>
<evidence type="ECO:0000256" key="2">
    <source>
        <dbReference type="ARBA" id="ARBA00022803"/>
    </source>
</evidence>
<name>A0ABW5DW63_9PROT</name>
<dbReference type="Pfam" id="PF13432">
    <property type="entry name" value="TPR_16"/>
    <property type="match status" value="3"/>
</dbReference>
<dbReference type="InterPro" id="IPR029063">
    <property type="entry name" value="SAM-dependent_MTases_sf"/>
</dbReference>
<feature type="repeat" description="TPR" evidence="3">
    <location>
        <begin position="73"/>
        <end position="106"/>
    </location>
</feature>
<keyword evidence="2 3" id="KW-0802">TPR repeat</keyword>
<dbReference type="InterPro" id="IPR013216">
    <property type="entry name" value="Methyltransf_11"/>
</dbReference>
<dbReference type="RefSeq" id="WP_379878642.1">
    <property type="nucleotide sequence ID" value="NZ_JBHUIP010000016.1"/>
</dbReference>
<dbReference type="Proteomes" id="UP001597295">
    <property type="component" value="Unassembled WGS sequence"/>
</dbReference>
<dbReference type="SUPFAM" id="SSF48452">
    <property type="entry name" value="TPR-like"/>
    <property type="match status" value="2"/>
</dbReference>
<reference evidence="6" key="1">
    <citation type="journal article" date="2019" name="Int. J. Syst. Evol. Microbiol.">
        <title>The Global Catalogue of Microorganisms (GCM) 10K type strain sequencing project: providing services to taxonomists for standard genome sequencing and annotation.</title>
        <authorList>
            <consortium name="The Broad Institute Genomics Platform"/>
            <consortium name="The Broad Institute Genome Sequencing Center for Infectious Disease"/>
            <person name="Wu L."/>
            <person name="Ma J."/>
        </authorList>
    </citation>
    <scope>NUCLEOTIDE SEQUENCE [LARGE SCALE GENOMIC DNA]</scope>
    <source>
        <strain evidence="6">CGMCC 1.19062</strain>
    </source>
</reference>
<protein>
    <submittedName>
        <fullName evidence="5">Tetratricopeptide repeat protein</fullName>
    </submittedName>
</protein>
<dbReference type="PANTHER" id="PTHR45586:SF1">
    <property type="entry name" value="LIPOPOLYSACCHARIDE ASSEMBLY PROTEIN B"/>
    <property type="match status" value="1"/>
</dbReference>
<feature type="repeat" description="TPR" evidence="3">
    <location>
        <begin position="275"/>
        <end position="308"/>
    </location>
</feature>
<evidence type="ECO:0000259" key="4">
    <source>
        <dbReference type="Pfam" id="PF08241"/>
    </source>
</evidence>
<feature type="repeat" description="TPR" evidence="3">
    <location>
        <begin position="141"/>
        <end position="174"/>
    </location>
</feature>
<dbReference type="EMBL" id="JBHUIP010000016">
    <property type="protein sequence ID" value="MFD2265373.1"/>
    <property type="molecule type" value="Genomic_DNA"/>
</dbReference>
<evidence type="ECO:0000313" key="6">
    <source>
        <dbReference type="Proteomes" id="UP001597295"/>
    </source>
</evidence>
<evidence type="ECO:0000313" key="5">
    <source>
        <dbReference type="EMBL" id="MFD2265373.1"/>
    </source>
</evidence>
<dbReference type="Pfam" id="PF00515">
    <property type="entry name" value="TPR_1"/>
    <property type="match status" value="1"/>
</dbReference>
<proteinExistence type="predicted"/>
<gene>
    <name evidence="5" type="ORF">ACFSM5_20890</name>
</gene>
<comment type="caution">
    <text evidence="5">The sequence shown here is derived from an EMBL/GenBank/DDBJ whole genome shotgun (WGS) entry which is preliminary data.</text>
</comment>
<feature type="repeat" description="TPR" evidence="3">
    <location>
        <begin position="175"/>
        <end position="208"/>
    </location>
</feature>
<dbReference type="PANTHER" id="PTHR45586">
    <property type="entry name" value="TPR REPEAT-CONTAINING PROTEIN PA4667"/>
    <property type="match status" value="1"/>
</dbReference>
<dbReference type="InterPro" id="IPR019734">
    <property type="entry name" value="TPR_rpt"/>
</dbReference>
<sequence length="546" mass="58245">MSAELAQRLKKAFDDYAAGQLDVVYSECRSLIRADKRLSGAHYLLGLVLIEKDEPRKAIESLKQALAVGADNPALRMALGRAYRMGGAIAMAITEYENAVRLAPGYGEALHALGTAHLDAGNMSDALLVLGELAELDPENPGVLSALGVALRQAGRAEAAARIFEKATVLAPDRASLWSNAGVALMESGEPEKALPYLQKAVELEPAAVQYRRNLALGLTAAGRGSEAADILDGLLDEQPEDPQLVLDLAAAMVKAGEDPVELLQEAVEVIDDDTRLWYALGEALRAAGKFDDAIDAYDRCLELDPDDKHGATLALALSGADPAPPAPPEAYVAQLFDDYAGRFDTELTKYLDYKGPALLAKLAQTVAPDRKFDSAYDIGCGTGLAAPFFRPLAHRLIGVDLSPKMVEQARARGQYDALAVDEAVAWMQAQGPRGADLIFAADVLVYLGDLGPFLAAAMRSLRPGGLLLFTTEATQDPAVPYELHQGHRYAHGGDALRASLQAASFQKITVDAASTRTNRGQPVPGWIVSAWTAAPIAPSFKERRV</sequence>
<organism evidence="5 6">
    <name type="scientific">Lacibacterium aquatile</name>
    <dbReference type="NCBI Taxonomy" id="1168082"/>
    <lineage>
        <taxon>Bacteria</taxon>
        <taxon>Pseudomonadati</taxon>
        <taxon>Pseudomonadota</taxon>
        <taxon>Alphaproteobacteria</taxon>
        <taxon>Rhodospirillales</taxon>
        <taxon>Rhodospirillaceae</taxon>
    </lineage>
</organism>
<feature type="repeat" description="TPR" evidence="3">
    <location>
        <begin position="39"/>
        <end position="72"/>
    </location>
</feature>
<dbReference type="InterPro" id="IPR051012">
    <property type="entry name" value="CellSynth/LPSAsmb/PSIAsmb"/>
</dbReference>
<dbReference type="Gene3D" id="3.40.50.150">
    <property type="entry name" value="Vaccinia Virus protein VP39"/>
    <property type="match status" value="1"/>
</dbReference>
<feature type="domain" description="Methyltransferase type 11" evidence="4">
    <location>
        <begin position="378"/>
        <end position="470"/>
    </location>
</feature>
<dbReference type="Gene3D" id="1.25.40.10">
    <property type="entry name" value="Tetratricopeptide repeat domain"/>
    <property type="match status" value="4"/>
</dbReference>
<accession>A0ABW5DW63</accession>
<dbReference type="SUPFAM" id="SSF53335">
    <property type="entry name" value="S-adenosyl-L-methionine-dependent methyltransferases"/>
    <property type="match status" value="1"/>
</dbReference>
<dbReference type="CDD" id="cd02440">
    <property type="entry name" value="AdoMet_MTases"/>
    <property type="match status" value="1"/>
</dbReference>
<dbReference type="PROSITE" id="PS50293">
    <property type="entry name" value="TPR_REGION"/>
    <property type="match status" value="2"/>
</dbReference>
<dbReference type="SMART" id="SM00028">
    <property type="entry name" value="TPR"/>
    <property type="match status" value="6"/>
</dbReference>
<feature type="repeat" description="TPR" evidence="3">
    <location>
        <begin position="107"/>
        <end position="140"/>
    </location>
</feature>
<evidence type="ECO:0000256" key="1">
    <source>
        <dbReference type="ARBA" id="ARBA00022737"/>
    </source>
</evidence>
<keyword evidence="6" id="KW-1185">Reference proteome</keyword>